<keyword evidence="10" id="KW-1185">Reference proteome</keyword>
<dbReference type="InterPro" id="IPR020103">
    <property type="entry name" value="PsdUridine_synth_cat_dom_sf"/>
</dbReference>
<evidence type="ECO:0000313" key="9">
    <source>
        <dbReference type="EMBL" id="SNZ15896.1"/>
    </source>
</evidence>
<dbReference type="InterPro" id="IPR020094">
    <property type="entry name" value="TruA/RsuA/RluB/E/F_N"/>
</dbReference>
<dbReference type="AlphaFoldDB" id="A0A285P6Z3"/>
<feature type="domain" description="Pseudouridine synthase I TruA alpha/beta" evidence="8">
    <location>
        <begin position="131"/>
        <end position="231"/>
    </location>
</feature>
<keyword evidence="2 4" id="KW-0819">tRNA processing</keyword>
<evidence type="ECO:0000256" key="5">
    <source>
        <dbReference type="PIRSR" id="PIRSR001430-1"/>
    </source>
</evidence>
<evidence type="ECO:0000256" key="3">
    <source>
        <dbReference type="ARBA" id="ARBA00023235"/>
    </source>
</evidence>
<dbReference type="RefSeq" id="WP_097009524.1">
    <property type="nucleotide sequence ID" value="NZ_OBEJ01000003.1"/>
</dbReference>
<comment type="function">
    <text evidence="4">Formation of pseudouridine at positions 38, 39 and 40 in the anticodon stem and loop of transfer RNAs.</text>
</comment>
<sequence length="273" mass="29464">MRAYRIAYDGRPYYGFQRQPDVPTVEGELLDALSGLGVVDAEDGSERDVPPGYAAAGRTDAGVSALAQTIAFEAPEWLTPAAFNSELPASVRAWASAEVDEAFHATHHAERRTYTYWLHAADADTERARTAIEELTGRHDFHNLTNDDENTVRELSASLRVDSPFFVLTLRAGGFCRQLVRRVVALVREVASGEAGREKIERVLGADPIDGPEGVGPAPPYPLVLTDVSYPGVAFDVDAEAAASAREVFREKRLDRAAGARVAGQIEAGIGEG</sequence>
<name>A0A285P6Z3_NATPI</name>
<comment type="caution">
    <text evidence="4">Lacks conserved residue(s) required for the propagation of feature annotation.</text>
</comment>
<feature type="active site" description="Nucleophile" evidence="4 5">
    <location>
        <position position="60"/>
    </location>
</feature>
<comment type="catalytic activity">
    <reaction evidence="4 7">
        <text>uridine(38/39/40) in tRNA = pseudouridine(38/39/40) in tRNA</text>
        <dbReference type="Rhea" id="RHEA:22376"/>
        <dbReference type="Rhea" id="RHEA-COMP:10085"/>
        <dbReference type="Rhea" id="RHEA-COMP:10087"/>
        <dbReference type="ChEBI" id="CHEBI:65314"/>
        <dbReference type="ChEBI" id="CHEBI:65315"/>
        <dbReference type="EC" id="5.4.99.12"/>
    </reaction>
</comment>
<dbReference type="InterPro" id="IPR001406">
    <property type="entry name" value="PsdUridine_synth_TruA"/>
</dbReference>
<dbReference type="SUPFAM" id="SSF55120">
    <property type="entry name" value="Pseudouridine synthase"/>
    <property type="match status" value="1"/>
</dbReference>
<dbReference type="GO" id="GO:0160147">
    <property type="term" value="F:tRNA pseudouridine(38-40) synthase activity"/>
    <property type="evidence" value="ECO:0007669"/>
    <property type="project" value="UniProtKB-EC"/>
</dbReference>
<dbReference type="Pfam" id="PF01416">
    <property type="entry name" value="PseudoU_synth_1"/>
    <property type="match status" value="1"/>
</dbReference>
<dbReference type="InterPro" id="IPR020097">
    <property type="entry name" value="PsdUridine_synth_TruA_a/b_dom"/>
</dbReference>
<dbReference type="PIRSF" id="PIRSF001430">
    <property type="entry name" value="tRNA_psdUrid_synth"/>
    <property type="match status" value="1"/>
</dbReference>
<evidence type="ECO:0000256" key="7">
    <source>
        <dbReference type="RuleBase" id="RU003792"/>
    </source>
</evidence>
<dbReference type="Proteomes" id="UP000219453">
    <property type="component" value="Unassembled WGS sequence"/>
</dbReference>
<dbReference type="Gene3D" id="3.30.70.580">
    <property type="entry name" value="Pseudouridine synthase I, catalytic domain, N-terminal subdomain"/>
    <property type="match status" value="1"/>
</dbReference>
<evidence type="ECO:0000256" key="6">
    <source>
        <dbReference type="PIRSR" id="PIRSR001430-2"/>
    </source>
</evidence>
<organism evidence="9 10">
    <name type="scientific">Natronoarchaeum philippinense</name>
    <dbReference type="NCBI Taxonomy" id="558529"/>
    <lineage>
        <taxon>Archaea</taxon>
        <taxon>Methanobacteriati</taxon>
        <taxon>Methanobacteriota</taxon>
        <taxon>Stenosarchaea group</taxon>
        <taxon>Halobacteria</taxon>
        <taxon>Halobacteriales</taxon>
        <taxon>Natronoarchaeaceae</taxon>
    </lineage>
</organism>
<evidence type="ECO:0000313" key="10">
    <source>
        <dbReference type="Proteomes" id="UP000219453"/>
    </source>
</evidence>
<keyword evidence="3 4" id="KW-0413">Isomerase</keyword>
<dbReference type="Gene3D" id="3.30.70.660">
    <property type="entry name" value="Pseudouridine synthase I, catalytic domain, C-terminal subdomain"/>
    <property type="match status" value="1"/>
</dbReference>
<gene>
    <name evidence="4" type="primary">truA</name>
    <name evidence="9" type="ORF">SAMN06269185_2634</name>
</gene>
<reference evidence="9 10" key="1">
    <citation type="submission" date="2017-09" db="EMBL/GenBank/DDBJ databases">
        <authorList>
            <person name="Ehlers B."/>
            <person name="Leendertz F.H."/>
        </authorList>
    </citation>
    <scope>NUCLEOTIDE SEQUENCE [LARGE SCALE GENOMIC DNA]</scope>
    <source>
        <strain evidence="9 10">DSM 27208</strain>
    </source>
</reference>
<dbReference type="PANTHER" id="PTHR11142:SF0">
    <property type="entry name" value="TRNA PSEUDOURIDINE SYNTHASE-LIKE 1"/>
    <property type="match status" value="1"/>
</dbReference>
<evidence type="ECO:0000256" key="2">
    <source>
        <dbReference type="ARBA" id="ARBA00022694"/>
    </source>
</evidence>
<comment type="similarity">
    <text evidence="1 4 7">Belongs to the tRNA pseudouridine synthase TruA family.</text>
</comment>
<dbReference type="InterPro" id="IPR020095">
    <property type="entry name" value="PsdUridine_synth_TruA_C"/>
</dbReference>
<dbReference type="GO" id="GO:0003723">
    <property type="term" value="F:RNA binding"/>
    <property type="evidence" value="ECO:0007669"/>
    <property type="project" value="InterPro"/>
</dbReference>
<dbReference type="PANTHER" id="PTHR11142">
    <property type="entry name" value="PSEUDOURIDYLATE SYNTHASE"/>
    <property type="match status" value="1"/>
</dbReference>
<dbReference type="EC" id="5.4.99.12" evidence="4"/>
<protein>
    <recommendedName>
        <fullName evidence="4">tRNA pseudouridine synthase A</fullName>
        <ecNumber evidence="4">5.4.99.12</ecNumber>
    </recommendedName>
    <alternativeName>
        <fullName evidence="4">tRNA pseudouridine(38-40) synthase</fullName>
    </alternativeName>
    <alternativeName>
        <fullName evidence="4">tRNA pseudouridylate synthase I</fullName>
    </alternativeName>
    <alternativeName>
        <fullName evidence="4">tRNA-uridine isomerase I</fullName>
    </alternativeName>
</protein>
<dbReference type="HAMAP" id="MF_00171">
    <property type="entry name" value="TruA"/>
    <property type="match status" value="1"/>
</dbReference>
<feature type="binding site" evidence="4 6">
    <location>
        <position position="114"/>
    </location>
    <ligand>
        <name>substrate</name>
    </ligand>
</feature>
<proteinExistence type="inferred from homology"/>
<dbReference type="EMBL" id="OBEJ01000003">
    <property type="protein sequence ID" value="SNZ15896.1"/>
    <property type="molecule type" value="Genomic_DNA"/>
</dbReference>
<evidence type="ECO:0000256" key="4">
    <source>
        <dbReference type="HAMAP-Rule" id="MF_00171"/>
    </source>
</evidence>
<dbReference type="NCBIfam" id="NF000622">
    <property type="entry name" value="PRK00021.3-3"/>
    <property type="match status" value="1"/>
</dbReference>
<accession>A0A285P6Z3</accession>
<evidence type="ECO:0000259" key="8">
    <source>
        <dbReference type="Pfam" id="PF01416"/>
    </source>
</evidence>
<dbReference type="GO" id="GO:0031119">
    <property type="term" value="P:tRNA pseudouridine synthesis"/>
    <property type="evidence" value="ECO:0007669"/>
    <property type="project" value="UniProtKB-UniRule"/>
</dbReference>
<dbReference type="OrthoDB" id="25720at2157"/>
<evidence type="ECO:0000256" key="1">
    <source>
        <dbReference type="ARBA" id="ARBA00009375"/>
    </source>
</evidence>